<dbReference type="VEuPathDB" id="CryptoDB:Cvel_19413"/>
<dbReference type="EMBL" id="CDMZ01000742">
    <property type="protein sequence ID" value="CEM20569.1"/>
    <property type="molecule type" value="Genomic_DNA"/>
</dbReference>
<sequence>MDSDSPVMKTFIREVLRDVTAEMWRSFYSREEGERMEVRIGRLSEQMDRLRIELQRGGESRARIIEGIDFVRFEGRVPPPEVKKKIDQQQLTDPNSPLSRFLRNIHGNEVLAGAGAEMDGQLPVFKMSSVFSFVSFWGGGILFFSLERAVNVFSGDDCSLRVYPLFGTISEFSLDNPHLSVHFSVRLGAGTANPPVDVASLPPSVSSAPIPLPTCGGGGSGSGKYAGSSSGDGGSDSRGLAGGSSGDGGAVLRERLKAAPGSIIPPIKGSKREGGFTLGQRGAIGQKSEGRGQKRKIRIARAGAAPSLTLGSQSLYSVSAREGEEGDDRSVCTSTLEKGPPLSLAEEEGEGGYIFSEEEGGMVPAGTRRSPEAQKRWEEERRKKRDESLKQRREVWPADQPVSSSSSSSSAGVNVGESGKRFGGEV</sequence>
<feature type="region of interest" description="Disordered" evidence="1">
    <location>
        <begin position="261"/>
        <end position="294"/>
    </location>
</feature>
<accession>A0A0G4FZD8</accession>
<protein>
    <submittedName>
        <fullName evidence="2">Uncharacterized protein</fullName>
    </submittedName>
</protein>
<gene>
    <name evidence="2" type="ORF">Cvel_19413</name>
</gene>
<feature type="compositionally biased region" description="Acidic residues" evidence="1">
    <location>
        <begin position="345"/>
        <end position="360"/>
    </location>
</feature>
<feature type="region of interest" description="Disordered" evidence="1">
    <location>
        <begin position="219"/>
        <end position="249"/>
    </location>
</feature>
<reference evidence="2" key="1">
    <citation type="submission" date="2014-11" db="EMBL/GenBank/DDBJ databases">
        <authorList>
            <person name="Otto D Thomas"/>
            <person name="Naeem Raeece"/>
        </authorList>
    </citation>
    <scope>NUCLEOTIDE SEQUENCE</scope>
</reference>
<name>A0A0G4FZD8_9ALVE</name>
<feature type="compositionally biased region" description="Basic and acidic residues" evidence="1">
    <location>
        <begin position="369"/>
        <end position="396"/>
    </location>
</feature>
<dbReference type="AlphaFoldDB" id="A0A0G4FZD8"/>
<feature type="region of interest" description="Disordered" evidence="1">
    <location>
        <begin position="318"/>
        <end position="426"/>
    </location>
</feature>
<evidence type="ECO:0000256" key="1">
    <source>
        <dbReference type="SAM" id="MobiDB-lite"/>
    </source>
</evidence>
<evidence type="ECO:0000313" key="2">
    <source>
        <dbReference type="EMBL" id="CEM20569.1"/>
    </source>
</evidence>
<organism evidence="2">
    <name type="scientific">Chromera velia CCMP2878</name>
    <dbReference type="NCBI Taxonomy" id="1169474"/>
    <lineage>
        <taxon>Eukaryota</taxon>
        <taxon>Sar</taxon>
        <taxon>Alveolata</taxon>
        <taxon>Colpodellida</taxon>
        <taxon>Chromeraceae</taxon>
        <taxon>Chromera</taxon>
    </lineage>
</organism>
<proteinExistence type="predicted"/>